<evidence type="ECO:0000313" key="2">
    <source>
        <dbReference type="Proteomes" id="UP000828048"/>
    </source>
</evidence>
<gene>
    <name evidence="1" type="ORF">Vadar_021773</name>
</gene>
<protein>
    <submittedName>
        <fullName evidence="1">Uncharacterized protein</fullName>
    </submittedName>
</protein>
<keyword evidence="2" id="KW-1185">Reference proteome</keyword>
<proteinExistence type="predicted"/>
<name>A0ACB7YFM1_9ERIC</name>
<dbReference type="EMBL" id="CM037158">
    <property type="protein sequence ID" value="KAH7852203.1"/>
    <property type="molecule type" value="Genomic_DNA"/>
</dbReference>
<reference evidence="1 2" key="1">
    <citation type="journal article" date="2021" name="Hortic Res">
        <title>High-quality reference genome and annotation aids understanding of berry development for evergreen blueberry (Vaccinium darrowii).</title>
        <authorList>
            <person name="Yu J."/>
            <person name="Hulse-Kemp A.M."/>
            <person name="Babiker E."/>
            <person name="Staton M."/>
        </authorList>
    </citation>
    <scope>NUCLEOTIDE SEQUENCE [LARGE SCALE GENOMIC DNA]</scope>
    <source>
        <strain evidence="2">cv. NJ 8807/NJ 8810</strain>
        <tissue evidence="1">Young leaf</tissue>
    </source>
</reference>
<organism evidence="1 2">
    <name type="scientific">Vaccinium darrowii</name>
    <dbReference type="NCBI Taxonomy" id="229202"/>
    <lineage>
        <taxon>Eukaryota</taxon>
        <taxon>Viridiplantae</taxon>
        <taxon>Streptophyta</taxon>
        <taxon>Embryophyta</taxon>
        <taxon>Tracheophyta</taxon>
        <taxon>Spermatophyta</taxon>
        <taxon>Magnoliopsida</taxon>
        <taxon>eudicotyledons</taxon>
        <taxon>Gunneridae</taxon>
        <taxon>Pentapetalae</taxon>
        <taxon>asterids</taxon>
        <taxon>Ericales</taxon>
        <taxon>Ericaceae</taxon>
        <taxon>Vaccinioideae</taxon>
        <taxon>Vaccinieae</taxon>
        <taxon>Vaccinium</taxon>
    </lineage>
</organism>
<accession>A0ACB7YFM1</accession>
<comment type="caution">
    <text evidence="1">The sequence shown here is derived from an EMBL/GenBank/DDBJ whole genome shotgun (WGS) entry which is preliminary data.</text>
</comment>
<evidence type="ECO:0000313" key="1">
    <source>
        <dbReference type="EMBL" id="KAH7852203.1"/>
    </source>
</evidence>
<dbReference type="Proteomes" id="UP000828048">
    <property type="component" value="Chromosome 8"/>
</dbReference>
<sequence>MPAIGYPSSYPIAVCCGPCCDGNLGGPCYHGYGRLVPMRVPVPIIPEWVPAHGCPPINSVPDCCGPCSKGNLGGPCYHGYGRQVPCHDGYWYGSGSAGCTSM</sequence>